<dbReference type="AlphaFoldDB" id="A0A2H0UHN3"/>
<keyword evidence="1" id="KW-1133">Transmembrane helix</keyword>
<keyword evidence="1" id="KW-0472">Membrane</keyword>
<reference evidence="4" key="1">
    <citation type="submission" date="2017-09" db="EMBL/GenBank/DDBJ databases">
        <title>Depth-based differentiation of microbial function through sediment-hosted aquifers and enrichment of novel symbionts in the deep terrestrial subsurface.</title>
        <authorList>
            <person name="Probst A.J."/>
            <person name="Ladd B."/>
            <person name="Jarett J.K."/>
            <person name="Geller-Mcgrath D.E."/>
            <person name="Sieber C.M.K."/>
            <person name="Emerson J.B."/>
            <person name="Anantharaman K."/>
            <person name="Thomas B.C."/>
            <person name="Malmstrom R."/>
            <person name="Stieglmeier M."/>
            <person name="Klingl A."/>
            <person name="Woyke T."/>
            <person name="Ryan C.M."/>
            <person name="Banfield J.F."/>
        </authorList>
    </citation>
    <scope>NUCLEOTIDE SEQUENCE [LARGE SCALE GENOMIC DNA]</scope>
</reference>
<name>A0A2H0UHN3_9BACT</name>
<evidence type="ECO:0000313" key="4">
    <source>
        <dbReference type="Proteomes" id="UP000229612"/>
    </source>
</evidence>
<gene>
    <name evidence="3" type="ORF">COU14_01960</name>
</gene>
<keyword evidence="1" id="KW-0812">Transmembrane</keyword>
<feature type="chain" id="PRO_5013850064" evidence="2">
    <location>
        <begin position="22"/>
        <end position="131"/>
    </location>
</feature>
<proteinExistence type="predicted"/>
<dbReference type="EMBL" id="PFBG01000020">
    <property type="protein sequence ID" value="PIR85909.1"/>
    <property type="molecule type" value="Genomic_DNA"/>
</dbReference>
<evidence type="ECO:0000256" key="2">
    <source>
        <dbReference type="SAM" id="SignalP"/>
    </source>
</evidence>
<dbReference type="InterPro" id="IPR043993">
    <property type="entry name" value="T4SS_pilin"/>
</dbReference>
<evidence type="ECO:0000256" key="1">
    <source>
        <dbReference type="SAM" id="Phobius"/>
    </source>
</evidence>
<protein>
    <submittedName>
        <fullName evidence="3">Uncharacterized protein</fullName>
    </submittedName>
</protein>
<feature type="signal peptide" evidence="2">
    <location>
        <begin position="1"/>
        <end position="21"/>
    </location>
</feature>
<feature type="transmembrane region" description="Helical" evidence="1">
    <location>
        <begin position="66"/>
        <end position="89"/>
    </location>
</feature>
<dbReference type="Pfam" id="PF18895">
    <property type="entry name" value="T4SS_pilin"/>
    <property type="match status" value="1"/>
</dbReference>
<accession>A0A2H0UHN3</accession>
<evidence type="ECO:0000313" key="3">
    <source>
        <dbReference type="EMBL" id="PIR85909.1"/>
    </source>
</evidence>
<feature type="transmembrane region" description="Helical" evidence="1">
    <location>
        <begin position="101"/>
        <end position="123"/>
    </location>
</feature>
<organism evidence="3 4">
    <name type="scientific">Candidatus Kaiserbacteria bacterium CG10_big_fil_rev_8_21_14_0_10_44_10</name>
    <dbReference type="NCBI Taxonomy" id="1974606"/>
    <lineage>
        <taxon>Bacteria</taxon>
        <taxon>Candidatus Kaiseribacteriota</taxon>
    </lineage>
</organism>
<comment type="caution">
    <text evidence="3">The sequence shown here is derived from an EMBL/GenBank/DDBJ whole genome shotgun (WGS) entry which is preliminary data.</text>
</comment>
<dbReference type="Proteomes" id="UP000229612">
    <property type="component" value="Unassembled WGS sequence"/>
</dbReference>
<keyword evidence="2" id="KW-0732">Signal</keyword>
<sequence>MKYLAKGIFFNFLVSPLLVLAQAGQGTGQAGQGTGQAGQGVAPSSSLENPLRSNDLMEFLQELLDVIMVFAVPLIVFMIIYAGFLYVTARGNETQVSNASRALLYAVIGGVIILGANIILAVISGTVDAFR</sequence>